<reference evidence="2" key="1">
    <citation type="submission" date="2025-08" db="UniProtKB">
        <authorList>
            <consortium name="Ensembl"/>
        </authorList>
    </citation>
    <scope>IDENTIFICATION</scope>
</reference>
<evidence type="ECO:0000313" key="3">
    <source>
        <dbReference type="Proteomes" id="UP000472262"/>
    </source>
</evidence>
<name>A0A672Q5K1_SINGR</name>
<feature type="region of interest" description="Disordered" evidence="1">
    <location>
        <begin position="26"/>
        <end position="49"/>
    </location>
</feature>
<feature type="compositionally biased region" description="Basic and acidic residues" evidence="1">
    <location>
        <begin position="26"/>
        <end position="38"/>
    </location>
</feature>
<dbReference type="AlphaFoldDB" id="A0A672Q5K1"/>
<proteinExistence type="predicted"/>
<reference evidence="2" key="2">
    <citation type="submission" date="2025-09" db="UniProtKB">
        <authorList>
            <consortium name="Ensembl"/>
        </authorList>
    </citation>
    <scope>IDENTIFICATION</scope>
</reference>
<feature type="compositionally biased region" description="Acidic residues" evidence="1">
    <location>
        <begin position="39"/>
        <end position="49"/>
    </location>
</feature>
<evidence type="ECO:0000256" key="1">
    <source>
        <dbReference type="SAM" id="MobiDB-lite"/>
    </source>
</evidence>
<sequence length="153" mass="16955">MHIGWRKAGMASKLFDRLRRTLFKEGELPSETDGHGAEDFPESSELEDDTDCVSARLGGTLCFEGEGVLDSEDAGDASGPDSDSDFFGESVDNACRPSPKTSNMITRQRQENWRSSRTRCIPEKLIFEVIDASVVHETNSKYVYEGAKLLSNL</sequence>
<organism evidence="2 3">
    <name type="scientific">Sinocyclocheilus grahami</name>
    <name type="common">Dianchi golden-line fish</name>
    <name type="synonym">Barbus grahami</name>
    <dbReference type="NCBI Taxonomy" id="75366"/>
    <lineage>
        <taxon>Eukaryota</taxon>
        <taxon>Metazoa</taxon>
        <taxon>Chordata</taxon>
        <taxon>Craniata</taxon>
        <taxon>Vertebrata</taxon>
        <taxon>Euteleostomi</taxon>
        <taxon>Actinopterygii</taxon>
        <taxon>Neopterygii</taxon>
        <taxon>Teleostei</taxon>
        <taxon>Ostariophysi</taxon>
        <taxon>Cypriniformes</taxon>
        <taxon>Cyprinidae</taxon>
        <taxon>Cyprininae</taxon>
        <taxon>Sinocyclocheilus</taxon>
    </lineage>
</organism>
<dbReference type="Ensembl" id="ENSSGRT00000076244.1">
    <property type="protein sequence ID" value="ENSSGRP00000071579.1"/>
    <property type="gene ID" value="ENSSGRG00000036551.1"/>
</dbReference>
<dbReference type="Proteomes" id="UP000472262">
    <property type="component" value="Unassembled WGS sequence"/>
</dbReference>
<accession>A0A672Q5K1</accession>
<feature type="region of interest" description="Disordered" evidence="1">
    <location>
        <begin position="69"/>
        <end position="105"/>
    </location>
</feature>
<keyword evidence="3" id="KW-1185">Reference proteome</keyword>
<evidence type="ECO:0000313" key="2">
    <source>
        <dbReference type="Ensembl" id="ENSSGRP00000071579.1"/>
    </source>
</evidence>
<feature type="compositionally biased region" description="Low complexity" evidence="1">
    <location>
        <begin position="76"/>
        <end position="90"/>
    </location>
</feature>
<protein>
    <submittedName>
        <fullName evidence="2">Sorting nexin family member 21</fullName>
    </submittedName>
</protein>